<keyword evidence="4 7" id="KW-0689">Ribosomal protein</keyword>
<dbReference type="FunFam" id="2.40.30.10:FF:000004">
    <property type="entry name" value="50S ribosomal protein L3"/>
    <property type="match status" value="1"/>
</dbReference>
<dbReference type="GO" id="GO:0022625">
    <property type="term" value="C:cytosolic large ribosomal subunit"/>
    <property type="evidence" value="ECO:0007669"/>
    <property type="project" value="TreeGrafter"/>
</dbReference>
<dbReference type="InterPro" id="IPR019927">
    <property type="entry name" value="Ribosomal_uL3_bac/org-type"/>
</dbReference>
<dbReference type="InterPro" id="IPR009000">
    <property type="entry name" value="Transl_B-barrel_sf"/>
</dbReference>
<dbReference type="Gene3D" id="2.40.30.10">
    <property type="entry name" value="Translation factors"/>
    <property type="match status" value="1"/>
</dbReference>
<keyword evidence="10" id="KW-1185">Reference proteome</keyword>
<dbReference type="GO" id="GO:0006412">
    <property type="term" value="P:translation"/>
    <property type="evidence" value="ECO:0007669"/>
    <property type="project" value="UniProtKB-UniRule"/>
</dbReference>
<proteinExistence type="inferred from homology"/>
<evidence type="ECO:0000256" key="8">
    <source>
        <dbReference type="SAM" id="MobiDB-lite"/>
    </source>
</evidence>
<comment type="function">
    <text evidence="7">One of the primary rRNA binding proteins, it binds directly near the 3'-end of the 23S rRNA, where it nucleates assembly of the 50S subunit.</text>
</comment>
<dbReference type="SUPFAM" id="SSF50447">
    <property type="entry name" value="Translation proteins"/>
    <property type="match status" value="1"/>
</dbReference>
<evidence type="ECO:0000256" key="7">
    <source>
        <dbReference type="HAMAP-Rule" id="MF_01325"/>
    </source>
</evidence>
<accession>A0A4V3HFZ5</accession>
<evidence type="ECO:0000256" key="5">
    <source>
        <dbReference type="ARBA" id="ARBA00023274"/>
    </source>
</evidence>
<dbReference type="HAMAP" id="MF_01325_B">
    <property type="entry name" value="Ribosomal_uL3_B"/>
    <property type="match status" value="1"/>
</dbReference>
<dbReference type="PANTHER" id="PTHR11229:SF16">
    <property type="entry name" value="LARGE RIBOSOMAL SUBUNIT PROTEIN UL3C"/>
    <property type="match status" value="1"/>
</dbReference>
<comment type="subunit">
    <text evidence="7">Part of the 50S ribosomal subunit. Forms a cluster with proteins L14 and L19.</text>
</comment>
<keyword evidence="2 7" id="KW-0699">rRNA-binding</keyword>
<gene>
    <name evidence="7" type="primary">rplC</name>
    <name evidence="9" type="ORF">C8D99_11497</name>
</gene>
<evidence type="ECO:0000313" key="9">
    <source>
        <dbReference type="EMBL" id="TDY58405.1"/>
    </source>
</evidence>
<evidence type="ECO:0000313" key="10">
    <source>
        <dbReference type="Proteomes" id="UP000295066"/>
    </source>
</evidence>
<dbReference type="GO" id="GO:0003735">
    <property type="term" value="F:structural constituent of ribosome"/>
    <property type="evidence" value="ECO:0007669"/>
    <property type="project" value="UniProtKB-UniRule"/>
</dbReference>
<dbReference type="OrthoDB" id="9806135at2"/>
<dbReference type="GO" id="GO:0019843">
    <property type="term" value="F:rRNA binding"/>
    <property type="evidence" value="ECO:0007669"/>
    <property type="project" value="UniProtKB-UniRule"/>
</dbReference>
<dbReference type="Gene3D" id="3.30.160.810">
    <property type="match status" value="1"/>
</dbReference>
<dbReference type="Proteomes" id="UP000295066">
    <property type="component" value="Unassembled WGS sequence"/>
</dbReference>
<comment type="similarity">
    <text evidence="1 7">Belongs to the universal ribosomal protein uL3 family.</text>
</comment>
<keyword evidence="5 7" id="KW-0687">Ribonucleoprotein</keyword>
<sequence>MSIGILGKKLGMAQIYNDQGQAVAVTVIQAGPCPVVDMKTPDKDGYSALVLGFGKVNPKKLNKSRQGLFEKSEVEPQDTLREFRVDVLDGYSVGQEINVSLFSEGETVNVSGISKGKGFAGVMKKYHFGGSNSSHGASVVHRRGGSSGASSYPGRVFKGKRMPGRMGSEKVTVKNLTVVAVDTDNNLLLVKGAVPGAKNSLVTLFKKG</sequence>
<evidence type="ECO:0000256" key="2">
    <source>
        <dbReference type="ARBA" id="ARBA00022730"/>
    </source>
</evidence>
<dbReference type="Pfam" id="PF00297">
    <property type="entry name" value="Ribosomal_L3"/>
    <property type="match status" value="1"/>
</dbReference>
<name>A0A4V3HFZ5_9BACT</name>
<evidence type="ECO:0000256" key="4">
    <source>
        <dbReference type="ARBA" id="ARBA00022980"/>
    </source>
</evidence>
<reference evidence="9 10" key="1">
    <citation type="submission" date="2019-03" db="EMBL/GenBank/DDBJ databases">
        <title>Genomic Encyclopedia of Type Strains, Phase IV (KMG-IV): sequencing the most valuable type-strain genomes for metagenomic binning, comparative biology and taxonomic classification.</title>
        <authorList>
            <person name="Goeker M."/>
        </authorList>
    </citation>
    <scope>NUCLEOTIDE SEQUENCE [LARGE SCALE GENOMIC DNA]</scope>
    <source>
        <strain evidence="9 10">DSM 25964</strain>
    </source>
</reference>
<dbReference type="NCBIfam" id="TIGR03625">
    <property type="entry name" value="L3_bact"/>
    <property type="match status" value="1"/>
</dbReference>
<dbReference type="InterPro" id="IPR000597">
    <property type="entry name" value="Ribosomal_uL3"/>
</dbReference>
<dbReference type="PANTHER" id="PTHR11229">
    <property type="entry name" value="50S RIBOSOMAL PROTEIN L3"/>
    <property type="match status" value="1"/>
</dbReference>
<organism evidence="9 10">
    <name type="scientific">Aminivibrio pyruvatiphilus</name>
    <dbReference type="NCBI Taxonomy" id="1005740"/>
    <lineage>
        <taxon>Bacteria</taxon>
        <taxon>Thermotogati</taxon>
        <taxon>Synergistota</taxon>
        <taxon>Synergistia</taxon>
        <taxon>Synergistales</taxon>
        <taxon>Aminobacteriaceae</taxon>
        <taxon>Aminivibrio</taxon>
    </lineage>
</organism>
<dbReference type="AlphaFoldDB" id="A0A4V3HFZ5"/>
<evidence type="ECO:0000256" key="3">
    <source>
        <dbReference type="ARBA" id="ARBA00022884"/>
    </source>
</evidence>
<comment type="caution">
    <text evidence="9">The sequence shown here is derived from an EMBL/GenBank/DDBJ whole genome shotgun (WGS) entry which is preliminary data.</text>
</comment>
<evidence type="ECO:0000256" key="1">
    <source>
        <dbReference type="ARBA" id="ARBA00006540"/>
    </source>
</evidence>
<dbReference type="RefSeq" id="WP_133958122.1">
    <property type="nucleotide sequence ID" value="NZ_SORI01000014.1"/>
</dbReference>
<protein>
    <recommendedName>
        <fullName evidence="6 7">Large ribosomal subunit protein uL3</fullName>
    </recommendedName>
</protein>
<keyword evidence="3 7" id="KW-0694">RNA-binding</keyword>
<evidence type="ECO:0000256" key="6">
    <source>
        <dbReference type="ARBA" id="ARBA00035243"/>
    </source>
</evidence>
<dbReference type="FunFam" id="3.30.160.810:FF:000001">
    <property type="entry name" value="50S ribosomal protein L3"/>
    <property type="match status" value="1"/>
</dbReference>
<dbReference type="EMBL" id="SORI01000014">
    <property type="protein sequence ID" value="TDY58405.1"/>
    <property type="molecule type" value="Genomic_DNA"/>
</dbReference>
<feature type="region of interest" description="Disordered" evidence="8">
    <location>
        <begin position="134"/>
        <end position="154"/>
    </location>
</feature>